<proteinExistence type="predicted"/>
<feature type="domain" description="Peptidase M16 C-terminal" evidence="2">
    <location>
        <begin position="188"/>
        <end position="354"/>
    </location>
</feature>
<dbReference type="Pfam" id="PF05193">
    <property type="entry name" value="Peptidase_M16_C"/>
    <property type="match status" value="1"/>
</dbReference>
<organism evidence="3 4">
    <name type="scientific">Mucilaginibacter hurinus</name>
    <dbReference type="NCBI Taxonomy" id="2201324"/>
    <lineage>
        <taxon>Bacteria</taxon>
        <taxon>Pseudomonadati</taxon>
        <taxon>Bacteroidota</taxon>
        <taxon>Sphingobacteriia</taxon>
        <taxon>Sphingobacteriales</taxon>
        <taxon>Sphingobacteriaceae</taxon>
        <taxon>Mucilaginibacter</taxon>
    </lineage>
</organism>
<dbReference type="InterPro" id="IPR007863">
    <property type="entry name" value="Peptidase_M16_C"/>
</dbReference>
<dbReference type="InterPro" id="IPR011249">
    <property type="entry name" value="Metalloenz_LuxS/M16"/>
</dbReference>
<dbReference type="EMBL" id="QGDC01000001">
    <property type="protein sequence ID" value="RCH56710.1"/>
    <property type="molecule type" value="Genomic_DNA"/>
</dbReference>
<name>A0A367GTU2_9SPHI</name>
<evidence type="ECO:0000259" key="2">
    <source>
        <dbReference type="Pfam" id="PF05193"/>
    </source>
</evidence>
<dbReference type="SUPFAM" id="SSF63411">
    <property type="entry name" value="LuxS/MPP-like metallohydrolase"/>
    <property type="match status" value="2"/>
</dbReference>
<dbReference type="OrthoDB" id="9811314at2"/>
<dbReference type="InterPro" id="IPR050361">
    <property type="entry name" value="MPP/UQCRC_Complex"/>
</dbReference>
<evidence type="ECO:0000313" key="3">
    <source>
        <dbReference type="EMBL" id="RCH56710.1"/>
    </source>
</evidence>
<feature type="signal peptide" evidence="1">
    <location>
        <begin position="1"/>
        <end position="22"/>
    </location>
</feature>
<accession>A0A367GTU2</accession>
<dbReference type="GO" id="GO:0046872">
    <property type="term" value="F:metal ion binding"/>
    <property type="evidence" value="ECO:0007669"/>
    <property type="project" value="InterPro"/>
</dbReference>
<evidence type="ECO:0000256" key="1">
    <source>
        <dbReference type="SAM" id="SignalP"/>
    </source>
</evidence>
<reference evidence="3 4" key="1">
    <citation type="submission" date="2018-05" db="EMBL/GenBank/DDBJ databases">
        <title>Mucilaginibacter hurinus sp. nov., isolated from briquette warehouse soil.</title>
        <authorList>
            <person name="Choi L."/>
        </authorList>
    </citation>
    <scope>NUCLEOTIDE SEQUENCE [LARGE SCALE GENOMIC DNA]</scope>
    <source>
        <strain evidence="3 4">ZR32</strain>
    </source>
</reference>
<dbReference type="Proteomes" id="UP000253209">
    <property type="component" value="Unassembled WGS sequence"/>
</dbReference>
<sequence>MKRYFLILFVALTGINTSPVMAQEQAYEMMVNGVKVIVQPTKNDIIEIQTIIKGGVQNYPATKIGIEAMAMSALTECGTLQRDKNSFKDALDRVTAQVYGSTNKNYSVIRLNCLKPDFDLVWPLYVEAITQPKFDPKEFARVKQDAINKLRVEQSQPDEAIDKFADSVAFAGRDYAKDPAGSVPVLSKLTPEETRTYYNSILTKSRLLVVVVANLDKATIESKVGAMLSGIKPGSPFTFRKESFRVYKNSFSSQKKDLATNYVEGITGGPQPGTKDFDAFSVAMRIFGDRHFVDVRTKNALSYAPQSWFSGGATAVARVSVSTTEPNKYIAVFDKLVDSIKTKGFSADEVANKKIEYLTGFYYKNETNAAQASSIAANEVLHNNWKRSLTMVDDVKKLTLDQVNNAFRTYIGNTVWVYQGDTKKVNPVLFINGTLKKGENPVNH</sequence>
<dbReference type="Gene3D" id="3.30.830.10">
    <property type="entry name" value="Metalloenzyme, LuxS/M16 peptidase-like"/>
    <property type="match status" value="2"/>
</dbReference>
<dbReference type="AlphaFoldDB" id="A0A367GTU2"/>
<keyword evidence="1" id="KW-0732">Signal</keyword>
<dbReference type="PANTHER" id="PTHR11851">
    <property type="entry name" value="METALLOPROTEASE"/>
    <property type="match status" value="1"/>
</dbReference>
<feature type="chain" id="PRO_5016992870" description="Peptidase M16 C-terminal domain-containing protein" evidence="1">
    <location>
        <begin position="23"/>
        <end position="444"/>
    </location>
</feature>
<dbReference type="RefSeq" id="WP_114003607.1">
    <property type="nucleotide sequence ID" value="NZ_QGDC01000001.1"/>
</dbReference>
<comment type="caution">
    <text evidence="3">The sequence shown here is derived from an EMBL/GenBank/DDBJ whole genome shotgun (WGS) entry which is preliminary data.</text>
</comment>
<evidence type="ECO:0000313" key="4">
    <source>
        <dbReference type="Proteomes" id="UP000253209"/>
    </source>
</evidence>
<gene>
    <name evidence="3" type="ORF">DJ568_02310</name>
</gene>
<protein>
    <recommendedName>
        <fullName evidence="2">Peptidase M16 C-terminal domain-containing protein</fullName>
    </recommendedName>
</protein>
<keyword evidence="4" id="KW-1185">Reference proteome</keyword>